<sequence length="894" mass="100444">MAQSINTTLWRDSIVTSPGTTFTNYITIANTGSQQQDLALALQVSPSIQMLSAIPEKLALTPGEVVMVPVKGLINRESNSLANQVTVQLRNSSGDFSKTVAFRLITKEKRQSAVSLYAPEETIVTYADIDPVQLPLRIVHNRLKRANFTIEVSSIPQEVDQPTFPLKIDLLAQQDTTLSMLVKPARHWSVSTPCQLIVTVRDETESIVGTVLYKLVVATSDKRFITRDVFGRSGYGVSAAITKLSNNQLAKEMRVWGQDSVGKGQVEFQVHYLDYSSGQFQQLQNSFITYRTEHAFVRLGSSFDYHELPLFGKGLKVNVTQPNYQWTVWAINSQPNWLVNDPNAWSGNIFSVRYDRQLIKLPGASWSWSSNYFTQPTTLRAGYLNFAAFRLNRSERHSVEMLGGHSVEYARSGANRAETYGWAGLLNYTYTGSALSWVLRSYVSSPLYTGFQKGATLVNSQLIWQVSAKTILAAHLNHVYYKQVRFTSPSDTYRSEFGNTIAEVSLNQQLGALKFTLRPYWYAQTDLAAPVSQRADAYRIAPSLFYTHNNQRFELNYDLGSLVDRSHSAQPRLLSQRIMGSVLTRSFSLLAYLQKGPYFLFDLSSVDPAQLTSVSITPMVNFDLLNRRLAGSVGVNYLSDARNNGVRYIAVGRVQFDATPTLSMRLEGNATPYSQRPELAFSQYRLDVTKRFSQLKLGNRGKLNLTFFEDSNSNGLKDPTERWMDSLLVTVNENVLMTNAKGNIIYRNIQPGTYTVSAISAGRIGDPVLYQEKFTITGSFTKQIPLARTFRIKGQLQCKTNAYDQVCQFNRFSIDIERNQQVISSTSPLPDGSFSVHLQPGTYTLLVRDYGRQPQAIVKTTSFTVSETGQYPALDWTIDGSTRPVEIKRFSSKR</sequence>
<dbReference type="EMBL" id="JAAGNZ010000001">
    <property type="protein sequence ID" value="NEU65538.1"/>
    <property type="molecule type" value="Genomic_DNA"/>
</dbReference>
<dbReference type="AlphaFoldDB" id="A0A6M0IBU5"/>
<organism evidence="1 2">
    <name type="scientific">Spirosoma agri</name>
    <dbReference type="NCBI Taxonomy" id="1987381"/>
    <lineage>
        <taxon>Bacteria</taxon>
        <taxon>Pseudomonadati</taxon>
        <taxon>Bacteroidota</taxon>
        <taxon>Cytophagia</taxon>
        <taxon>Cytophagales</taxon>
        <taxon>Cytophagaceae</taxon>
        <taxon>Spirosoma</taxon>
    </lineage>
</organism>
<evidence type="ECO:0008006" key="3">
    <source>
        <dbReference type="Google" id="ProtNLM"/>
    </source>
</evidence>
<keyword evidence="2" id="KW-1185">Reference proteome</keyword>
<protein>
    <recommendedName>
        <fullName evidence="3">SD-repeat containing protein B domain-containing protein</fullName>
    </recommendedName>
</protein>
<dbReference type="RefSeq" id="WP_164034863.1">
    <property type="nucleotide sequence ID" value="NZ_JAAGNZ010000001.1"/>
</dbReference>
<dbReference type="Proteomes" id="UP000477386">
    <property type="component" value="Unassembled WGS sequence"/>
</dbReference>
<dbReference type="SUPFAM" id="SSF117074">
    <property type="entry name" value="Hypothetical protein PA1324"/>
    <property type="match status" value="1"/>
</dbReference>
<comment type="caution">
    <text evidence="1">The sequence shown here is derived from an EMBL/GenBank/DDBJ whole genome shotgun (WGS) entry which is preliminary data.</text>
</comment>
<proteinExistence type="predicted"/>
<gene>
    <name evidence="1" type="ORF">GK091_01500</name>
</gene>
<evidence type="ECO:0000313" key="2">
    <source>
        <dbReference type="Proteomes" id="UP000477386"/>
    </source>
</evidence>
<name>A0A6M0IBU5_9BACT</name>
<evidence type="ECO:0000313" key="1">
    <source>
        <dbReference type="EMBL" id="NEU65538.1"/>
    </source>
</evidence>
<reference evidence="1 2" key="1">
    <citation type="submission" date="2020-02" db="EMBL/GenBank/DDBJ databases">
        <title>Draft genome sequence of two Spirosoma agri KCTC 52727 and Spirosoma terrae KCTC 52035.</title>
        <authorList>
            <person name="Rojas J."/>
            <person name="Ambika Manirajan B."/>
            <person name="Ratering S."/>
            <person name="Suarez C."/>
            <person name="Schnell S."/>
        </authorList>
    </citation>
    <scope>NUCLEOTIDE SEQUENCE [LARGE SCALE GENOMIC DNA]</scope>
    <source>
        <strain evidence="1 2">KCTC 52727</strain>
    </source>
</reference>
<accession>A0A6M0IBU5</accession>